<sequence>MSADPKPATHAYRVTPRADGRQERRLLSDKLQARLERQLTDTIAAALTRLQLMPTGGSRELAAWIGEFFRLHADSPAGENPGGSGVNDSLWLFVIARALAPNRIIESGTHRGHSAWIFHRACPETPIDTFDVDTGKLTWSHEKLRAHQGDWTATIGSDPANAEALVFFDDHINHARRVAEAHARGFRWLLVDDNFAATQVHATGGPPLPSLAMLFDPEVVPGDEIAWSRNGKNYAWTYTQEAEYGARELIESYTPLPELGEITRFPTGSGLSLVRLAAPRA</sequence>
<dbReference type="RefSeq" id="WP_051432245.1">
    <property type="nucleotide sequence ID" value="NZ_NRRE01000028.1"/>
</dbReference>
<organism evidence="1 2">
    <name type="scientific">Rhodovibrio salinarum</name>
    <dbReference type="NCBI Taxonomy" id="1087"/>
    <lineage>
        <taxon>Bacteria</taxon>
        <taxon>Pseudomonadati</taxon>
        <taxon>Pseudomonadota</taxon>
        <taxon>Alphaproteobacteria</taxon>
        <taxon>Rhodospirillales</taxon>
        <taxon>Rhodovibrionaceae</taxon>
        <taxon>Rhodovibrio</taxon>
    </lineage>
</organism>
<evidence type="ECO:0000313" key="1">
    <source>
        <dbReference type="EMBL" id="MBK1698611.1"/>
    </source>
</evidence>
<proteinExistence type="predicted"/>
<comment type="caution">
    <text evidence="1">The sequence shown here is derived from an EMBL/GenBank/DDBJ whole genome shotgun (WGS) entry which is preliminary data.</text>
</comment>
<evidence type="ECO:0000313" key="2">
    <source>
        <dbReference type="Proteomes" id="UP000778970"/>
    </source>
</evidence>
<protein>
    <submittedName>
        <fullName evidence="1">Uncharacterized protein</fullName>
    </submittedName>
</protein>
<accession>A0A934QKN5</accession>
<dbReference type="Gene3D" id="3.40.50.150">
    <property type="entry name" value="Vaccinia Virus protein VP39"/>
    <property type="match status" value="1"/>
</dbReference>
<reference evidence="1" key="1">
    <citation type="submission" date="2017-08" db="EMBL/GenBank/DDBJ databases">
        <authorList>
            <person name="Imhoff J.F."/>
            <person name="Rahn T."/>
            <person name="Kuenzel S."/>
            <person name="Neulinger S.C."/>
        </authorList>
    </citation>
    <scope>NUCLEOTIDE SEQUENCE</scope>
    <source>
        <strain evidence="1">DSM 9154</strain>
    </source>
</reference>
<name>A0A934QKN5_9PROT</name>
<dbReference type="Proteomes" id="UP000778970">
    <property type="component" value="Unassembled WGS sequence"/>
</dbReference>
<gene>
    <name evidence="1" type="ORF">CKO21_15285</name>
</gene>
<reference evidence="1" key="2">
    <citation type="journal article" date="2020" name="Microorganisms">
        <title>Osmotic Adaptation and Compatible Solute Biosynthesis of Phototrophic Bacteria as Revealed from Genome Analyses.</title>
        <authorList>
            <person name="Imhoff J.F."/>
            <person name="Rahn T."/>
            <person name="Kunzel S."/>
            <person name="Keller A."/>
            <person name="Neulinger S.C."/>
        </authorList>
    </citation>
    <scope>NUCLEOTIDE SEQUENCE</scope>
    <source>
        <strain evidence="1">DSM 9154</strain>
    </source>
</reference>
<dbReference type="InterPro" id="IPR029063">
    <property type="entry name" value="SAM-dependent_MTases_sf"/>
</dbReference>
<dbReference type="AlphaFoldDB" id="A0A934QKN5"/>
<dbReference type="EMBL" id="NRRE01000028">
    <property type="protein sequence ID" value="MBK1698611.1"/>
    <property type="molecule type" value="Genomic_DNA"/>
</dbReference>
<keyword evidence="2" id="KW-1185">Reference proteome</keyword>
<dbReference type="SUPFAM" id="SSF53335">
    <property type="entry name" value="S-adenosyl-L-methionine-dependent methyltransferases"/>
    <property type="match status" value="1"/>
</dbReference>